<dbReference type="CDD" id="cd00067">
    <property type="entry name" value="GAL4"/>
    <property type="match status" value="1"/>
</dbReference>
<evidence type="ECO:0000256" key="1">
    <source>
        <dbReference type="ARBA" id="ARBA00004123"/>
    </source>
</evidence>
<evidence type="ECO:0000256" key="7">
    <source>
        <dbReference type="ARBA" id="ARBA00023242"/>
    </source>
</evidence>
<evidence type="ECO:0000256" key="3">
    <source>
        <dbReference type="ARBA" id="ARBA00022833"/>
    </source>
</evidence>
<evidence type="ECO:0000313" key="10">
    <source>
        <dbReference type="EMBL" id="KAF2178942.1"/>
    </source>
</evidence>
<dbReference type="SUPFAM" id="SSF57701">
    <property type="entry name" value="Zn2/Cys6 DNA-binding domain"/>
    <property type="match status" value="1"/>
</dbReference>
<dbReference type="GO" id="GO:0006351">
    <property type="term" value="P:DNA-templated transcription"/>
    <property type="evidence" value="ECO:0007669"/>
    <property type="project" value="InterPro"/>
</dbReference>
<dbReference type="GO" id="GO:0045944">
    <property type="term" value="P:positive regulation of transcription by RNA polymerase II"/>
    <property type="evidence" value="ECO:0007669"/>
    <property type="project" value="TreeGrafter"/>
</dbReference>
<dbReference type="GO" id="GO:0043565">
    <property type="term" value="F:sequence-specific DNA binding"/>
    <property type="evidence" value="ECO:0007669"/>
    <property type="project" value="TreeGrafter"/>
</dbReference>
<protein>
    <recommendedName>
        <fullName evidence="9">Zn(2)-C6 fungal-type domain-containing protein</fullName>
    </recommendedName>
</protein>
<dbReference type="PANTHER" id="PTHR47540:SF1">
    <property type="entry name" value="ACTIVATOR OF STRESS GENES 1-RELATED"/>
    <property type="match status" value="1"/>
</dbReference>
<evidence type="ECO:0000256" key="6">
    <source>
        <dbReference type="ARBA" id="ARBA00023163"/>
    </source>
</evidence>
<feature type="region of interest" description="Disordered" evidence="8">
    <location>
        <begin position="795"/>
        <end position="815"/>
    </location>
</feature>
<proteinExistence type="predicted"/>
<evidence type="ECO:0000256" key="4">
    <source>
        <dbReference type="ARBA" id="ARBA00023015"/>
    </source>
</evidence>
<feature type="compositionally biased region" description="Basic and acidic residues" evidence="8">
    <location>
        <begin position="803"/>
        <end position="815"/>
    </location>
</feature>
<dbReference type="EMBL" id="ML994671">
    <property type="protein sequence ID" value="KAF2178942.1"/>
    <property type="molecule type" value="Genomic_DNA"/>
</dbReference>
<dbReference type="InterPro" id="IPR001138">
    <property type="entry name" value="Zn2Cys6_DnaBD"/>
</dbReference>
<keyword evidence="11" id="KW-1185">Reference proteome</keyword>
<feature type="domain" description="Zn(2)-C6 fungal-type" evidence="9">
    <location>
        <begin position="62"/>
        <end position="91"/>
    </location>
</feature>
<dbReference type="AlphaFoldDB" id="A0A6A6DKI9"/>
<dbReference type="Pfam" id="PF04082">
    <property type="entry name" value="Fungal_trans"/>
    <property type="match status" value="1"/>
</dbReference>
<feature type="region of interest" description="Disordered" evidence="8">
    <location>
        <begin position="1"/>
        <end position="56"/>
    </location>
</feature>
<dbReference type="GO" id="GO:0000981">
    <property type="term" value="F:DNA-binding transcription factor activity, RNA polymerase II-specific"/>
    <property type="evidence" value="ECO:0007669"/>
    <property type="project" value="InterPro"/>
</dbReference>
<dbReference type="GO" id="GO:0008270">
    <property type="term" value="F:zinc ion binding"/>
    <property type="evidence" value="ECO:0007669"/>
    <property type="project" value="InterPro"/>
</dbReference>
<evidence type="ECO:0000313" key="11">
    <source>
        <dbReference type="Proteomes" id="UP000800200"/>
    </source>
</evidence>
<accession>A0A6A6DKI9</accession>
<keyword evidence="7" id="KW-0539">Nucleus</keyword>
<dbReference type="Pfam" id="PF00172">
    <property type="entry name" value="Zn_clus"/>
    <property type="match status" value="1"/>
</dbReference>
<dbReference type="Proteomes" id="UP000800200">
    <property type="component" value="Unassembled WGS sequence"/>
</dbReference>
<evidence type="ECO:0000256" key="8">
    <source>
        <dbReference type="SAM" id="MobiDB-lite"/>
    </source>
</evidence>
<dbReference type="InterPro" id="IPR007219">
    <property type="entry name" value="XnlR_reg_dom"/>
</dbReference>
<dbReference type="PROSITE" id="PS50048">
    <property type="entry name" value="ZN2_CY6_FUNGAL_2"/>
    <property type="match status" value="1"/>
</dbReference>
<dbReference type="OrthoDB" id="422427at2759"/>
<keyword evidence="5" id="KW-0238">DNA-binding</keyword>
<dbReference type="GO" id="GO:0005634">
    <property type="term" value="C:nucleus"/>
    <property type="evidence" value="ECO:0007669"/>
    <property type="project" value="UniProtKB-SubCell"/>
</dbReference>
<feature type="region of interest" description="Disordered" evidence="8">
    <location>
        <begin position="680"/>
        <end position="706"/>
    </location>
</feature>
<reference evidence="10" key="1">
    <citation type="journal article" date="2020" name="Stud. Mycol.">
        <title>101 Dothideomycetes genomes: a test case for predicting lifestyles and emergence of pathogens.</title>
        <authorList>
            <person name="Haridas S."/>
            <person name="Albert R."/>
            <person name="Binder M."/>
            <person name="Bloem J."/>
            <person name="Labutti K."/>
            <person name="Salamov A."/>
            <person name="Andreopoulos B."/>
            <person name="Baker S."/>
            <person name="Barry K."/>
            <person name="Bills G."/>
            <person name="Bluhm B."/>
            <person name="Cannon C."/>
            <person name="Castanera R."/>
            <person name="Culley D."/>
            <person name="Daum C."/>
            <person name="Ezra D."/>
            <person name="Gonzalez J."/>
            <person name="Henrissat B."/>
            <person name="Kuo A."/>
            <person name="Liang C."/>
            <person name="Lipzen A."/>
            <person name="Lutzoni F."/>
            <person name="Magnuson J."/>
            <person name="Mondo S."/>
            <person name="Nolan M."/>
            <person name="Ohm R."/>
            <person name="Pangilinan J."/>
            <person name="Park H.-J."/>
            <person name="Ramirez L."/>
            <person name="Alfaro M."/>
            <person name="Sun H."/>
            <person name="Tritt A."/>
            <person name="Yoshinaga Y."/>
            <person name="Zwiers L.-H."/>
            <person name="Turgeon B."/>
            <person name="Goodwin S."/>
            <person name="Spatafora J."/>
            <person name="Crous P."/>
            <person name="Grigoriev I."/>
        </authorList>
    </citation>
    <scope>NUCLEOTIDE SEQUENCE</scope>
    <source>
        <strain evidence="10">CBS 207.26</strain>
    </source>
</reference>
<evidence type="ECO:0000256" key="5">
    <source>
        <dbReference type="ARBA" id="ARBA00023125"/>
    </source>
</evidence>
<dbReference type="InterPro" id="IPR036864">
    <property type="entry name" value="Zn2-C6_fun-type_DNA-bd_sf"/>
</dbReference>
<dbReference type="CDD" id="cd12148">
    <property type="entry name" value="fungal_TF_MHR"/>
    <property type="match status" value="1"/>
</dbReference>
<organism evidence="10 11">
    <name type="scientific">Zopfia rhizophila CBS 207.26</name>
    <dbReference type="NCBI Taxonomy" id="1314779"/>
    <lineage>
        <taxon>Eukaryota</taxon>
        <taxon>Fungi</taxon>
        <taxon>Dikarya</taxon>
        <taxon>Ascomycota</taxon>
        <taxon>Pezizomycotina</taxon>
        <taxon>Dothideomycetes</taxon>
        <taxon>Dothideomycetes incertae sedis</taxon>
        <taxon>Zopfiaceae</taxon>
        <taxon>Zopfia</taxon>
    </lineage>
</organism>
<evidence type="ECO:0000259" key="9">
    <source>
        <dbReference type="PROSITE" id="PS50048"/>
    </source>
</evidence>
<keyword evidence="3" id="KW-0862">Zinc</keyword>
<dbReference type="SMART" id="SM00906">
    <property type="entry name" value="Fungal_trans"/>
    <property type="match status" value="1"/>
</dbReference>
<keyword evidence="6" id="KW-0804">Transcription</keyword>
<sequence>MNESLSSGDDQGRSTAKKLLEPHWRLSKARPIIRSDDEDGPLAASTPDNPGSGQRRKRVLRACRECHRRKVKCNGGHPCDSCTFYGYECVYEDRRRKKRNLEPRQENALDARLQKMKSLLSLLLPHVNLDDTTLDANEPHELLSKLRAGHCGLSAQEEHRQHPSTTPKEDDTLLESMVDSAGVLAKDDQERWDFYGQASGVMFVRGLQNGVQQMRVMDPRALPAPKAEGIEQLLESPSPTSEFSVDELPSKAEAMALCQTALNDVCALTRFIHQPTFYAIVERIYTIPNRDFGCEERRALPLLYAVLAIGCLFNRENTREPDQGGAVHVRQGYALFSGAHRFLNIASCRHITCLQTICCLIIFLQSVAQFDNSYFYMGIAVRCALRLGLHRSMPAGSSPVEQETRKRTFWALRQMDVYLSGLLGLPQMLNEEDIDQDYPLEVDDEFIRADGISPMPPRKMSYMVFVNAHSRLIRILLKVMRYIYPTTGWKKDSNQRCLLRISHARVSEIEDDLQRWMDEFDFILRSIGQISPDVERGQYLLHMSSAHIKMVLYRPFLHYLSGSLQSQERNTHAKACVRACLQVSQKIVDIMEQMASKHGLIDSHWFTMYTTYFAVLNLLYIFHKSPASGLRDSIARDALKGRDVLARFGKRSLAAARCVRSLAGLFQELPEKYQHNRLDQTAEHSVTRVRQPTADSTGQTSNPLRPIPNFGTSLDPLYFSAGPGSTLGSPTSQHTSQLVLEDHRTLPSAHNELLLPPGFGGDQSDSVLAGTLQETAVPDPFTYIPSLLSSQEHAQLTDYSASTHERNEFHETDSHRSELEAADFLLALDSTDLIHGWPWAQ</sequence>
<dbReference type="InterPro" id="IPR051711">
    <property type="entry name" value="Stress_Response_Reg"/>
</dbReference>
<feature type="compositionally biased region" description="Polar residues" evidence="8">
    <location>
        <begin position="688"/>
        <end position="703"/>
    </location>
</feature>
<dbReference type="SMART" id="SM00066">
    <property type="entry name" value="GAL4"/>
    <property type="match status" value="1"/>
</dbReference>
<keyword evidence="2" id="KW-0479">Metal-binding</keyword>
<dbReference type="Gene3D" id="4.10.240.10">
    <property type="entry name" value="Zn(2)-C6 fungal-type DNA-binding domain"/>
    <property type="match status" value="1"/>
</dbReference>
<keyword evidence="4" id="KW-0805">Transcription regulation</keyword>
<evidence type="ECO:0000256" key="2">
    <source>
        <dbReference type="ARBA" id="ARBA00022723"/>
    </source>
</evidence>
<gene>
    <name evidence="10" type="ORF">K469DRAFT_323663</name>
</gene>
<comment type="subcellular location">
    <subcellularLocation>
        <location evidence="1">Nucleus</location>
    </subcellularLocation>
</comment>
<name>A0A6A6DKI9_9PEZI</name>
<dbReference type="PANTHER" id="PTHR47540">
    <property type="entry name" value="THIAMINE REPRESSIBLE GENES REGULATORY PROTEIN THI5"/>
    <property type="match status" value="1"/>
</dbReference>
<dbReference type="PROSITE" id="PS00463">
    <property type="entry name" value="ZN2_CY6_FUNGAL_1"/>
    <property type="match status" value="1"/>
</dbReference>